<feature type="domain" description="Post-SET" evidence="11">
    <location>
        <begin position="960"/>
        <end position="976"/>
    </location>
</feature>
<dbReference type="InterPro" id="IPR050777">
    <property type="entry name" value="SET2_Histone-Lys_MeTrsfase"/>
</dbReference>
<dbReference type="Pfam" id="PF00856">
    <property type="entry name" value="SET"/>
    <property type="match status" value="1"/>
</dbReference>
<feature type="compositionally biased region" description="Basic and acidic residues" evidence="8">
    <location>
        <begin position="1049"/>
        <end position="1059"/>
    </location>
</feature>
<evidence type="ECO:0000256" key="2">
    <source>
        <dbReference type="ARBA" id="ARBA00004286"/>
    </source>
</evidence>
<feature type="compositionally biased region" description="Low complexity" evidence="8">
    <location>
        <begin position="692"/>
        <end position="711"/>
    </location>
</feature>
<dbReference type="SMART" id="SM00293">
    <property type="entry name" value="PWWP"/>
    <property type="match status" value="1"/>
</dbReference>
<evidence type="ECO:0000259" key="10">
    <source>
        <dbReference type="PROSITE" id="PS50812"/>
    </source>
</evidence>
<feature type="compositionally biased region" description="Polar residues" evidence="8">
    <location>
        <begin position="272"/>
        <end position="282"/>
    </location>
</feature>
<dbReference type="PROSITE" id="PS50812">
    <property type="entry name" value="PWWP"/>
    <property type="match status" value="1"/>
</dbReference>
<feature type="region of interest" description="Disordered" evidence="8">
    <location>
        <begin position="131"/>
        <end position="247"/>
    </location>
</feature>
<dbReference type="PROSITE" id="PS50280">
    <property type="entry name" value="SET"/>
    <property type="match status" value="1"/>
</dbReference>
<organism evidence="13">
    <name type="scientific">Tetraselmis sp. GSL018</name>
    <dbReference type="NCBI Taxonomy" id="582737"/>
    <lineage>
        <taxon>Eukaryota</taxon>
        <taxon>Viridiplantae</taxon>
        <taxon>Chlorophyta</taxon>
        <taxon>core chlorophytes</taxon>
        <taxon>Chlorodendrophyceae</taxon>
        <taxon>Chlorodendrales</taxon>
        <taxon>Chlorodendraceae</taxon>
        <taxon>Tetraselmis</taxon>
    </lineage>
</organism>
<sequence length="1555" mass="163059">MTSGSKEGDNKQEPEQLLTVLGSQELVNAADTCKVLWAKVKGHPFWPAQIMSNKAADEMLKGLQRRKDDAAPVQFFGTLEIAWTKGCDTVRWEQGMANGLFHKGKTKRHFLTSLEQVQSFLLRRKAPSGWWGKPPDKRTLPPSSISTITPRLLGNKQPDANGATVKHLPASSASSKTTPLAAKAPSGGKGAGSATKGAAAVPKQPAKEEQLWAGRSAAAKAKEKIKQQASEAKDAEPQPQQRRMTRNSLATATDMDILETHAHEIERVATNYIRQTRSSTRASKQDRPEPAPKMESEDFEGSTHSTESSGGTGDGVVESKQPLEVTADSNGESLAEATCGEEAGAQDTGQAEDPAGLGAADVGAECEDPAQADTSRSDGEAGGRGGADGAGSGTVEPAERIGTGANEPEGEAQEANGEIEPTKADGACRPADAADASGGEEGPAQPQREGRGAAEPSSDPDADGPGQSDAPVPEPVAETDSGLGEGHEPAPMQCDSPAVGTEPFGLPSQSSDSGNCVRAETLATELAEPKRKRQDAHSEEPREQGPTHGSLMHKHVHSSPAALPQAASAGEHSECTGRVSRNGRVIKKPRKMGSEEPPEPARESLAKADSTRHSASSRDSLLAVKHKRDASVGLSAPKRKTAQDQGNALLPGQPESQRPEARSVVKRSPSPLHAPSPGAPASGSDSQRETGQHAAEQYQQQQQTPGRQAGAEIPSSGSGSLQKRSQKHRMKELPNDCHIDPDELHLDDLPSYEAIKRNIYLTQERPKRLAKSKIQVCSCKPFRNAAGTELMGCTHDCLNAASFLTCDTRLCPCGMYCRNKPFYLRPLPRLRVFHTGNRGWGVKTVDGLKKGEFICEYVGEVINWVECNKRIMEAKSIGSTGAAFYMMELQPGLVIDARRKGNLARMLNSSCDPNAETRKWHDSGTGETHIVILAKRDIEPGEELTYDYQFEHYGLGEMVDKYKCLCGAPTCRGTMDFQPEKRKDFGRRIEVWWEPDGRYYRGTVRSFNPRTGKHVILYDDNNEERISLGEVPHRWLDISAPMQPSPPDVDGHSPSHKVLDGSTAEHSMPAQGGDQRAQKARKVGHSWGEHVLPMTPKLQGPLAGEGAARSPAIEPGNSHGKVGYKYKKCRKPHVSSLSRHAAAAAAASLHQKAALEEEEEDEDAAKSLVSIFHCSPLGALESGPPMQLTPTASEPPPLALQTAPAATLGPSGTPPPPMGQQPLSAPCSADPAGLLGGVGSLPILQQQIQAQIAALQAACVGPGQINAALQAGLVPSGGQAPAMILPNGTIMLSAHPSGAMAPQFMPAPVPQAFFPPQANPHFLANINPPTVPAPFPASCGAPQQPQACSMPSWEHAHASAAGPCSGEPPHPSPLPPAAADPFTVAQSSGGGPLGPQPATTTARPITCCPWALGSENRAALPAAATHGSATPSQSSAVPTGLPWAEASAAGSASLAHYDAAKLACGAPNSGALDRGLPAALPCSAAEPAGSSPRASANPSGERAPLPSCGVVRGADEGDASEGLLQPEGSVPNGGSGAAAVVQLGEGACPAPPLSR</sequence>
<evidence type="ECO:0000256" key="8">
    <source>
        <dbReference type="SAM" id="MobiDB-lite"/>
    </source>
</evidence>
<dbReference type="InterPro" id="IPR006560">
    <property type="entry name" value="AWS_dom"/>
</dbReference>
<evidence type="ECO:0000259" key="9">
    <source>
        <dbReference type="PROSITE" id="PS50280"/>
    </source>
</evidence>
<evidence type="ECO:0000259" key="12">
    <source>
        <dbReference type="PROSITE" id="PS51215"/>
    </source>
</evidence>
<dbReference type="CDD" id="cd10531">
    <property type="entry name" value="SET_SETD2-like"/>
    <property type="match status" value="1"/>
</dbReference>
<dbReference type="PANTHER" id="PTHR22884">
    <property type="entry name" value="SET DOMAIN PROTEINS"/>
    <property type="match status" value="1"/>
</dbReference>
<keyword evidence="4" id="KW-0489">Methyltransferase</keyword>
<comment type="subcellular location">
    <subcellularLocation>
        <location evidence="2">Chromosome</location>
    </subcellularLocation>
    <subcellularLocation>
        <location evidence="1">Nucleus</location>
    </subcellularLocation>
</comment>
<dbReference type="InterPro" id="IPR003616">
    <property type="entry name" value="Post-SET_dom"/>
</dbReference>
<dbReference type="PROSITE" id="PS50868">
    <property type="entry name" value="POST_SET"/>
    <property type="match status" value="1"/>
</dbReference>
<dbReference type="SUPFAM" id="SSF63748">
    <property type="entry name" value="Tudor/PWWP/MBT"/>
    <property type="match status" value="2"/>
</dbReference>
<feature type="compositionally biased region" description="Low complexity" evidence="8">
    <location>
        <begin position="1199"/>
        <end position="1208"/>
    </location>
</feature>
<feature type="compositionally biased region" description="Polar residues" evidence="8">
    <location>
        <begin position="238"/>
        <end position="247"/>
    </location>
</feature>
<feature type="domain" description="SET" evidence="9">
    <location>
        <begin position="828"/>
        <end position="949"/>
    </location>
</feature>
<dbReference type="SMART" id="SM00333">
    <property type="entry name" value="TUDOR"/>
    <property type="match status" value="1"/>
</dbReference>
<feature type="compositionally biased region" description="Low complexity" evidence="8">
    <location>
        <begin position="558"/>
        <end position="569"/>
    </location>
</feature>
<dbReference type="Pfam" id="PF00855">
    <property type="entry name" value="PWWP"/>
    <property type="match status" value="1"/>
</dbReference>
<feature type="compositionally biased region" description="Basic and acidic residues" evidence="8">
    <location>
        <begin position="220"/>
        <end position="236"/>
    </location>
</feature>
<keyword evidence="5" id="KW-0808">Transferase</keyword>
<dbReference type="SUPFAM" id="SSF82199">
    <property type="entry name" value="SET domain"/>
    <property type="match status" value="1"/>
</dbReference>
<dbReference type="InterPro" id="IPR000313">
    <property type="entry name" value="PWWP_dom"/>
</dbReference>
<evidence type="ECO:0000256" key="6">
    <source>
        <dbReference type="ARBA" id="ARBA00022691"/>
    </source>
</evidence>
<name>A0A061SJB3_9CHLO</name>
<feature type="region of interest" description="Disordered" evidence="8">
    <location>
        <begin position="1483"/>
        <end position="1537"/>
    </location>
</feature>
<proteinExistence type="predicted"/>
<dbReference type="GO" id="GO:0005694">
    <property type="term" value="C:chromosome"/>
    <property type="evidence" value="ECO:0007669"/>
    <property type="project" value="UniProtKB-SubCell"/>
</dbReference>
<keyword evidence="3" id="KW-0158">Chromosome</keyword>
<keyword evidence="7" id="KW-0539">Nucleus</keyword>
<evidence type="ECO:0000256" key="4">
    <source>
        <dbReference type="ARBA" id="ARBA00022603"/>
    </source>
</evidence>
<evidence type="ECO:0000313" key="13">
    <source>
        <dbReference type="EMBL" id="JAC82806.1"/>
    </source>
</evidence>
<dbReference type="EMBL" id="GBEZ01002228">
    <property type="protein sequence ID" value="JAC82806.1"/>
    <property type="molecule type" value="Transcribed_RNA"/>
</dbReference>
<dbReference type="GO" id="GO:0032259">
    <property type="term" value="P:methylation"/>
    <property type="evidence" value="ECO:0007669"/>
    <property type="project" value="UniProtKB-KW"/>
</dbReference>
<keyword evidence="6" id="KW-0949">S-adenosyl-L-methionine</keyword>
<feature type="compositionally biased region" description="Basic and acidic residues" evidence="8">
    <location>
        <begin position="283"/>
        <end position="296"/>
    </location>
</feature>
<dbReference type="CDD" id="cd05162">
    <property type="entry name" value="PWWP"/>
    <property type="match status" value="1"/>
</dbReference>
<evidence type="ECO:0000256" key="3">
    <source>
        <dbReference type="ARBA" id="ARBA00022454"/>
    </source>
</evidence>
<dbReference type="SMART" id="SM00317">
    <property type="entry name" value="SET"/>
    <property type="match status" value="1"/>
</dbReference>
<dbReference type="InterPro" id="IPR046341">
    <property type="entry name" value="SET_dom_sf"/>
</dbReference>
<feature type="region of interest" description="Disordered" evidence="8">
    <location>
        <begin position="1038"/>
        <end position="1082"/>
    </location>
</feature>
<feature type="domain" description="PWWP" evidence="10">
    <location>
        <begin position="32"/>
        <end position="95"/>
    </location>
</feature>
<feature type="compositionally biased region" description="Gly residues" evidence="8">
    <location>
        <begin position="382"/>
        <end position="392"/>
    </location>
</feature>
<reference evidence="13" key="1">
    <citation type="submission" date="2014-05" db="EMBL/GenBank/DDBJ databases">
        <title>The transcriptome of the halophilic microalga Tetraselmis sp. GSL018 isolated from the Great Salt Lake, Utah.</title>
        <authorList>
            <person name="Jinkerson R.E."/>
            <person name="D'Adamo S."/>
            <person name="Posewitz M.C."/>
        </authorList>
    </citation>
    <scope>NUCLEOTIDE SEQUENCE</scope>
    <source>
        <strain evidence="13">GSL018</strain>
    </source>
</reference>
<feature type="region of interest" description="Disordered" evidence="8">
    <location>
        <begin position="1335"/>
        <end position="1400"/>
    </location>
</feature>
<dbReference type="InterPro" id="IPR002999">
    <property type="entry name" value="Tudor"/>
</dbReference>
<feature type="compositionally biased region" description="Basic and acidic residues" evidence="8">
    <location>
        <begin position="599"/>
        <end position="612"/>
    </location>
</feature>
<protein>
    <submittedName>
        <fullName evidence="13">Set domain protein 110</fullName>
    </submittedName>
</protein>
<feature type="compositionally biased region" description="Low complexity" evidence="8">
    <location>
        <begin position="181"/>
        <end position="200"/>
    </location>
</feature>
<dbReference type="CDD" id="cd20404">
    <property type="entry name" value="Tudor_Agenet_AtEML-like"/>
    <property type="match status" value="1"/>
</dbReference>
<evidence type="ECO:0000256" key="1">
    <source>
        <dbReference type="ARBA" id="ARBA00004123"/>
    </source>
</evidence>
<feature type="compositionally biased region" description="Pro residues" evidence="8">
    <location>
        <begin position="1366"/>
        <end position="1378"/>
    </location>
</feature>
<dbReference type="GO" id="GO:0005634">
    <property type="term" value="C:nucleus"/>
    <property type="evidence" value="ECO:0007669"/>
    <property type="project" value="UniProtKB-SubCell"/>
</dbReference>
<dbReference type="Pfam" id="PF17907">
    <property type="entry name" value="AWS"/>
    <property type="match status" value="1"/>
</dbReference>
<feature type="domain" description="AWS" evidence="12">
    <location>
        <begin position="772"/>
        <end position="826"/>
    </location>
</feature>
<feature type="compositionally biased region" description="Low complexity" evidence="8">
    <location>
        <begin position="302"/>
        <end position="319"/>
    </location>
</feature>
<dbReference type="Gene3D" id="2.170.270.10">
    <property type="entry name" value="SET domain"/>
    <property type="match status" value="1"/>
</dbReference>
<dbReference type="InterPro" id="IPR001214">
    <property type="entry name" value="SET_dom"/>
</dbReference>
<accession>A0A061SJB3</accession>
<evidence type="ECO:0000256" key="7">
    <source>
        <dbReference type="ARBA" id="ARBA00023242"/>
    </source>
</evidence>
<feature type="region of interest" description="Disordered" evidence="8">
    <location>
        <begin position="1182"/>
        <end position="1227"/>
    </location>
</feature>
<dbReference type="SMART" id="SM00570">
    <property type="entry name" value="AWS"/>
    <property type="match status" value="1"/>
</dbReference>
<gene>
    <name evidence="13" type="ORF">TSPGSL018_4848</name>
</gene>
<dbReference type="GO" id="GO:0042054">
    <property type="term" value="F:histone methyltransferase activity"/>
    <property type="evidence" value="ECO:0007669"/>
    <property type="project" value="InterPro"/>
</dbReference>
<dbReference type="Gene3D" id="2.30.30.140">
    <property type="match status" value="2"/>
</dbReference>
<evidence type="ECO:0000259" key="11">
    <source>
        <dbReference type="PROSITE" id="PS50868"/>
    </source>
</evidence>
<evidence type="ECO:0000256" key="5">
    <source>
        <dbReference type="ARBA" id="ARBA00022679"/>
    </source>
</evidence>
<feature type="region of interest" description="Disordered" evidence="8">
    <location>
        <begin position="271"/>
        <end position="739"/>
    </location>
</feature>
<dbReference type="PROSITE" id="PS51215">
    <property type="entry name" value="AWS"/>
    <property type="match status" value="1"/>
</dbReference>
<feature type="compositionally biased region" description="Basic and acidic residues" evidence="8">
    <location>
        <begin position="535"/>
        <end position="545"/>
    </location>
</feature>